<gene>
    <name evidence="10" type="ORF">BLS_006748</name>
    <name evidence="12" type="ORF">EG327_008102</name>
    <name evidence="11" type="ORF">EG328_000128</name>
</gene>
<dbReference type="Proteomes" id="UP000447873">
    <property type="component" value="Unassembled WGS sequence"/>
</dbReference>
<comment type="similarity">
    <text evidence="7">Belongs to the chloroperoxidase family.</text>
</comment>
<feature type="compositionally biased region" description="Basic and acidic residues" evidence="8">
    <location>
        <begin position="296"/>
        <end position="308"/>
    </location>
</feature>
<dbReference type="Proteomes" id="UP000490939">
    <property type="component" value="Unassembled WGS sequence"/>
</dbReference>
<dbReference type="GO" id="GO:0004601">
    <property type="term" value="F:peroxidase activity"/>
    <property type="evidence" value="ECO:0007669"/>
    <property type="project" value="UniProtKB-KW"/>
</dbReference>
<comment type="caution">
    <text evidence="11">The sequence shown here is derived from an EMBL/GenBank/DDBJ whole genome shotgun (WGS) entry which is preliminary data.</text>
</comment>
<proteinExistence type="inferred from homology"/>
<dbReference type="GO" id="GO:0046872">
    <property type="term" value="F:metal ion binding"/>
    <property type="evidence" value="ECO:0007669"/>
    <property type="project" value="UniProtKB-KW"/>
</dbReference>
<keyword evidence="2" id="KW-0575">Peroxidase</keyword>
<evidence type="ECO:0000313" key="11">
    <source>
        <dbReference type="EMBL" id="KAE9988172.1"/>
    </source>
</evidence>
<dbReference type="PANTHER" id="PTHR33577">
    <property type="entry name" value="STERIGMATOCYSTIN BIOSYNTHESIS PEROXIDASE STCC-RELATED"/>
    <property type="match status" value="1"/>
</dbReference>
<dbReference type="EMBL" id="WNWQ01000050">
    <property type="protein sequence ID" value="KAE9981996.1"/>
    <property type="molecule type" value="Genomic_DNA"/>
</dbReference>
<dbReference type="PANTHER" id="PTHR33577:SF16">
    <property type="entry name" value="HEME HALOPEROXIDASE FAMILY PROFILE DOMAIN-CONTAINING PROTEIN"/>
    <property type="match status" value="1"/>
</dbReference>
<dbReference type="Gene3D" id="1.10.489.10">
    <property type="entry name" value="Chloroperoxidase-like"/>
    <property type="match status" value="1"/>
</dbReference>
<feature type="region of interest" description="Disordered" evidence="8">
    <location>
        <begin position="284"/>
        <end position="326"/>
    </location>
</feature>
<keyword evidence="3" id="KW-0349">Heme</keyword>
<evidence type="ECO:0000256" key="5">
    <source>
        <dbReference type="ARBA" id="ARBA00023002"/>
    </source>
</evidence>
<evidence type="ECO:0000256" key="6">
    <source>
        <dbReference type="ARBA" id="ARBA00023004"/>
    </source>
</evidence>
<dbReference type="InterPro" id="IPR036851">
    <property type="entry name" value="Chloroperoxidase-like_sf"/>
</dbReference>
<dbReference type="Proteomes" id="UP000433883">
    <property type="component" value="Unassembled WGS sequence"/>
</dbReference>
<name>A0A8H3VDW3_VENIN</name>
<protein>
    <recommendedName>
        <fullName evidence="9">Heme haloperoxidase family profile domain-containing protein</fullName>
    </recommendedName>
</protein>
<evidence type="ECO:0000313" key="10">
    <source>
        <dbReference type="EMBL" id="KAE9981996.1"/>
    </source>
</evidence>
<keyword evidence="5" id="KW-0560">Oxidoreductase</keyword>
<evidence type="ECO:0000256" key="8">
    <source>
        <dbReference type="SAM" id="MobiDB-lite"/>
    </source>
</evidence>
<dbReference type="EMBL" id="WNWS01000010">
    <property type="protein sequence ID" value="KAE9988172.1"/>
    <property type="molecule type" value="Genomic_DNA"/>
</dbReference>
<keyword evidence="14" id="KW-1185">Reference proteome</keyword>
<feature type="domain" description="Heme haloperoxidase family profile" evidence="9">
    <location>
        <begin position="54"/>
        <end position="308"/>
    </location>
</feature>
<dbReference type="SUPFAM" id="SSF47571">
    <property type="entry name" value="Cloroperoxidase"/>
    <property type="match status" value="1"/>
</dbReference>
<evidence type="ECO:0000313" key="12">
    <source>
        <dbReference type="EMBL" id="KAE9994589.1"/>
    </source>
</evidence>
<dbReference type="AlphaFoldDB" id="A0A8H3VDW3"/>
<evidence type="ECO:0000256" key="1">
    <source>
        <dbReference type="ARBA" id="ARBA00001970"/>
    </source>
</evidence>
<comment type="cofactor">
    <cofactor evidence="1">
        <name>heme b</name>
        <dbReference type="ChEBI" id="CHEBI:60344"/>
    </cofactor>
</comment>
<reference evidence="11 13" key="1">
    <citation type="submission" date="2018-12" db="EMBL/GenBank/DDBJ databases">
        <title>Venturia inaequalis Genome Resource.</title>
        <authorList>
            <person name="Lichtner F.J."/>
        </authorList>
    </citation>
    <scope>NUCLEOTIDE SEQUENCE [LARGE SCALE GENOMIC DNA]</scope>
    <source>
        <strain evidence="11 13">120213</strain>
        <strain evidence="10">Bline_iso_100314</strain>
        <strain evidence="12 14">DMI_063113</strain>
    </source>
</reference>
<dbReference type="PROSITE" id="PS51405">
    <property type="entry name" value="HEME_HALOPEROXIDASE"/>
    <property type="match status" value="1"/>
</dbReference>
<accession>A0A8H3VDW3</accession>
<dbReference type="Pfam" id="PF01328">
    <property type="entry name" value="Peroxidase_2"/>
    <property type="match status" value="1"/>
</dbReference>
<organism evidence="11 13">
    <name type="scientific">Venturia inaequalis</name>
    <name type="common">Apple scab fungus</name>
    <dbReference type="NCBI Taxonomy" id="5025"/>
    <lineage>
        <taxon>Eukaryota</taxon>
        <taxon>Fungi</taxon>
        <taxon>Dikarya</taxon>
        <taxon>Ascomycota</taxon>
        <taxon>Pezizomycotina</taxon>
        <taxon>Dothideomycetes</taxon>
        <taxon>Pleosporomycetidae</taxon>
        <taxon>Venturiales</taxon>
        <taxon>Venturiaceae</taxon>
        <taxon>Venturia</taxon>
    </lineage>
</organism>
<evidence type="ECO:0000259" key="9">
    <source>
        <dbReference type="PROSITE" id="PS51405"/>
    </source>
</evidence>
<keyword evidence="6" id="KW-0408">Iron</keyword>
<dbReference type="InterPro" id="IPR000028">
    <property type="entry name" value="Chloroperoxidase"/>
</dbReference>
<keyword evidence="4" id="KW-0479">Metal-binding</keyword>
<sequence length="487" mass="54075">MFDFPLSFLQLPKDSKLTKLFAVISLVSGVVAYPRLDKRSEFDASKQCFDLTSGKHKFVPPGPRDIRGPCPGLNALANHNYLPHNGIASFQQLVDAQQAVFSVANDTRHLLAAYGVAMSGSGDINLMSIGGPPPEDLAPITEQLRRKPLGLGSEHAAFESDASPTRGDLYIRNSTEDVQQVMLENFAQLYEKQDGECPGSANYDNTVMGLQRAQRVKDSISRNPGFFLSPFGALANGAAHHFTFELMANHTAEHPDGILDPVTLATMFAVEVCDERCDDEIDDEKDQWHHSWHGRSNKEPSTKRDSYCHRGANHGHPKCPKNDGDFKSAGTHGHKYKYKAGHDRIPDYWCRRPTELTVALLNKALVQDLIDHPTILHHLIGGNTHGLNTFQQLNISQYTDGVYPDYDFLLQDNNFACLGLFQAVFDAKGAWLDKMYVNASKADGLIKAQVPLFAYLGCPTPKGPFAVEMLEGFAGFRRSQGWELWEE</sequence>
<dbReference type="EMBL" id="WNWR01000005">
    <property type="protein sequence ID" value="KAE9994589.1"/>
    <property type="molecule type" value="Genomic_DNA"/>
</dbReference>
<evidence type="ECO:0000313" key="14">
    <source>
        <dbReference type="Proteomes" id="UP000490939"/>
    </source>
</evidence>
<evidence type="ECO:0000256" key="4">
    <source>
        <dbReference type="ARBA" id="ARBA00022723"/>
    </source>
</evidence>
<evidence type="ECO:0000313" key="13">
    <source>
        <dbReference type="Proteomes" id="UP000447873"/>
    </source>
</evidence>
<evidence type="ECO:0000256" key="2">
    <source>
        <dbReference type="ARBA" id="ARBA00022559"/>
    </source>
</evidence>
<evidence type="ECO:0000256" key="3">
    <source>
        <dbReference type="ARBA" id="ARBA00022617"/>
    </source>
</evidence>
<evidence type="ECO:0000256" key="7">
    <source>
        <dbReference type="ARBA" id="ARBA00025795"/>
    </source>
</evidence>